<keyword evidence="2" id="KW-1185">Reference proteome</keyword>
<sequence>RAAVRFSATAIEMGLESHDARTDLRIRLNGLMSRIWW</sequence>
<proteinExistence type="predicted"/>
<feature type="non-terminal residue" evidence="1">
    <location>
        <position position="1"/>
    </location>
</feature>
<reference evidence="1 2" key="1">
    <citation type="journal article" date="2018" name="Front. Plant Sci.">
        <title>Red Clover (Trifolium pratense) and Zigzag Clover (T. medium) - A Picture of Genomic Similarities and Differences.</title>
        <authorList>
            <person name="Dluhosova J."/>
            <person name="Istvanek J."/>
            <person name="Nedelnik J."/>
            <person name="Repkova J."/>
        </authorList>
    </citation>
    <scope>NUCLEOTIDE SEQUENCE [LARGE SCALE GENOMIC DNA]</scope>
    <source>
        <strain evidence="2">cv. 10/8</strain>
        <tissue evidence="1">Leaf</tissue>
    </source>
</reference>
<evidence type="ECO:0000313" key="1">
    <source>
        <dbReference type="EMBL" id="MCI49385.1"/>
    </source>
</evidence>
<evidence type="ECO:0000313" key="2">
    <source>
        <dbReference type="Proteomes" id="UP000265520"/>
    </source>
</evidence>
<name>A0A392SN09_9FABA</name>
<comment type="caution">
    <text evidence="1">The sequence shown here is derived from an EMBL/GenBank/DDBJ whole genome shotgun (WGS) entry which is preliminary data.</text>
</comment>
<protein>
    <submittedName>
        <fullName evidence="1">Uncharacterized protein</fullName>
    </submittedName>
</protein>
<organism evidence="1 2">
    <name type="scientific">Trifolium medium</name>
    <dbReference type="NCBI Taxonomy" id="97028"/>
    <lineage>
        <taxon>Eukaryota</taxon>
        <taxon>Viridiplantae</taxon>
        <taxon>Streptophyta</taxon>
        <taxon>Embryophyta</taxon>
        <taxon>Tracheophyta</taxon>
        <taxon>Spermatophyta</taxon>
        <taxon>Magnoliopsida</taxon>
        <taxon>eudicotyledons</taxon>
        <taxon>Gunneridae</taxon>
        <taxon>Pentapetalae</taxon>
        <taxon>rosids</taxon>
        <taxon>fabids</taxon>
        <taxon>Fabales</taxon>
        <taxon>Fabaceae</taxon>
        <taxon>Papilionoideae</taxon>
        <taxon>50 kb inversion clade</taxon>
        <taxon>NPAAA clade</taxon>
        <taxon>Hologalegina</taxon>
        <taxon>IRL clade</taxon>
        <taxon>Trifolieae</taxon>
        <taxon>Trifolium</taxon>
    </lineage>
</organism>
<accession>A0A392SN09</accession>
<dbReference type="AlphaFoldDB" id="A0A392SN09"/>
<dbReference type="EMBL" id="LXQA010400459">
    <property type="protein sequence ID" value="MCI49385.1"/>
    <property type="molecule type" value="Genomic_DNA"/>
</dbReference>
<dbReference type="Proteomes" id="UP000265520">
    <property type="component" value="Unassembled WGS sequence"/>
</dbReference>